<proteinExistence type="inferred from homology"/>
<name>A0A8T2RPJ5_CERRI</name>
<evidence type="ECO:0000256" key="4">
    <source>
        <dbReference type="ARBA" id="ARBA00022640"/>
    </source>
</evidence>
<accession>A0A8T2RPJ5</accession>
<feature type="domain" description="C2H2-type" evidence="6">
    <location>
        <begin position="255"/>
        <end position="277"/>
    </location>
</feature>
<dbReference type="Pfam" id="PF12638">
    <property type="entry name" value="Staygreen"/>
    <property type="match status" value="1"/>
</dbReference>
<evidence type="ECO:0000259" key="6">
    <source>
        <dbReference type="PROSITE" id="PS00028"/>
    </source>
</evidence>
<evidence type="ECO:0000256" key="1">
    <source>
        <dbReference type="ARBA" id="ARBA00004229"/>
    </source>
</evidence>
<keyword evidence="3" id="KW-0150">Chloroplast</keyword>
<dbReference type="EMBL" id="CM035430">
    <property type="protein sequence ID" value="KAH7298010.1"/>
    <property type="molecule type" value="Genomic_DNA"/>
</dbReference>
<reference evidence="7" key="1">
    <citation type="submission" date="2021-08" db="EMBL/GenBank/DDBJ databases">
        <title>WGS assembly of Ceratopteris richardii.</title>
        <authorList>
            <person name="Marchant D.B."/>
            <person name="Chen G."/>
            <person name="Jenkins J."/>
            <person name="Shu S."/>
            <person name="Leebens-Mack J."/>
            <person name="Grimwood J."/>
            <person name="Schmutz J."/>
            <person name="Soltis P."/>
            <person name="Soltis D."/>
            <person name="Chen Z.-H."/>
        </authorList>
    </citation>
    <scope>NUCLEOTIDE SEQUENCE</scope>
    <source>
        <strain evidence="7">Whitten #5841</strain>
        <tissue evidence="7">Leaf</tissue>
    </source>
</reference>
<comment type="caution">
    <text evidence="7">The sequence shown here is derived from an EMBL/GenBank/DDBJ whole genome shotgun (WGS) entry which is preliminary data.</text>
</comment>
<dbReference type="InterPro" id="IPR024438">
    <property type="entry name" value="Staygreen"/>
</dbReference>
<dbReference type="AlphaFoldDB" id="A0A8T2RPJ5"/>
<dbReference type="PANTHER" id="PTHR31750:SF4">
    <property type="entry name" value="LP06106P"/>
    <property type="match status" value="1"/>
</dbReference>
<evidence type="ECO:0000256" key="5">
    <source>
        <dbReference type="ARBA" id="ARBA00022946"/>
    </source>
</evidence>
<sequence>MDALVSGFSSTTFSASRTRISSTRNEFDIVHLPDPTWKQQFLSAFFCKSPYRRSSLLSPASQRPIVVAGLFGTVGFKASKLRVDFLGDTKERRPDEHPRAYTLTHSDITSNLTLAVANNINHSQIEGWYSRFQRDEVLAEWRKIRGSMSLHVHCHVSGGHWLLDAIAGLRFYIFKKELPLVFKAFMHGDNELFKNHPELEEALVWVYFHSNLDKFNKTECWGTVKQAASLIGVERRCSVFLKDGGNHKRKPPNECADHCGCCFPKASIIRSHGNHNHKERSHMNFNKSAVVNQIISKNSKLPPRNLLKDYSSSSSLDIGIELIM</sequence>
<gene>
    <name evidence="7" type="ORF">KP509_25G023400</name>
</gene>
<comment type="subcellular location">
    <subcellularLocation>
        <location evidence="1">Plastid</location>
        <location evidence="1">Chloroplast</location>
    </subcellularLocation>
</comment>
<dbReference type="OrthoDB" id="2012322at2759"/>
<evidence type="ECO:0000313" key="8">
    <source>
        <dbReference type="Proteomes" id="UP000825935"/>
    </source>
</evidence>
<evidence type="ECO:0000256" key="2">
    <source>
        <dbReference type="ARBA" id="ARBA00009234"/>
    </source>
</evidence>
<organism evidence="7 8">
    <name type="scientific">Ceratopteris richardii</name>
    <name type="common">Triangle waterfern</name>
    <dbReference type="NCBI Taxonomy" id="49495"/>
    <lineage>
        <taxon>Eukaryota</taxon>
        <taxon>Viridiplantae</taxon>
        <taxon>Streptophyta</taxon>
        <taxon>Embryophyta</taxon>
        <taxon>Tracheophyta</taxon>
        <taxon>Polypodiopsida</taxon>
        <taxon>Polypodiidae</taxon>
        <taxon>Polypodiales</taxon>
        <taxon>Pteridineae</taxon>
        <taxon>Pteridaceae</taxon>
        <taxon>Parkerioideae</taxon>
        <taxon>Ceratopteris</taxon>
    </lineage>
</organism>
<dbReference type="PANTHER" id="PTHR31750">
    <property type="entry name" value="PROTEIN STAY-GREEN 1, CHLOROPLASTIC-RELATED"/>
    <property type="match status" value="1"/>
</dbReference>
<keyword evidence="5" id="KW-0809">Transit peptide</keyword>
<keyword evidence="4" id="KW-0934">Plastid</keyword>
<dbReference type="InterPro" id="IPR013087">
    <property type="entry name" value="Znf_C2H2_type"/>
</dbReference>
<evidence type="ECO:0000313" key="7">
    <source>
        <dbReference type="EMBL" id="KAH7298010.1"/>
    </source>
</evidence>
<dbReference type="GO" id="GO:0009507">
    <property type="term" value="C:chloroplast"/>
    <property type="evidence" value="ECO:0007669"/>
    <property type="project" value="UniProtKB-SubCell"/>
</dbReference>
<protein>
    <recommendedName>
        <fullName evidence="6">C2H2-type domain-containing protein</fullName>
    </recommendedName>
</protein>
<evidence type="ECO:0000256" key="3">
    <source>
        <dbReference type="ARBA" id="ARBA00022528"/>
    </source>
</evidence>
<keyword evidence="8" id="KW-1185">Reference proteome</keyword>
<dbReference type="Proteomes" id="UP000825935">
    <property type="component" value="Chromosome 25"/>
</dbReference>
<dbReference type="EMBL" id="CM035430">
    <property type="protein sequence ID" value="KAH7298011.1"/>
    <property type="molecule type" value="Genomic_DNA"/>
</dbReference>
<dbReference type="PROSITE" id="PS00028">
    <property type="entry name" value="ZINC_FINGER_C2H2_1"/>
    <property type="match status" value="1"/>
</dbReference>
<comment type="similarity">
    <text evidence="2">Belongs to the staygreen family.</text>
</comment>